<keyword evidence="9 11" id="KW-0275">Fatty acid biosynthesis</keyword>
<comment type="pathway">
    <text evidence="1 11">Lipid metabolism; fatty acid biosynthesis.</text>
</comment>
<evidence type="ECO:0000256" key="10">
    <source>
        <dbReference type="ARBA" id="ARBA00023315"/>
    </source>
</evidence>
<keyword evidence="7" id="KW-0276">Fatty acid metabolism</keyword>
<comment type="catalytic activity">
    <reaction evidence="11">
        <text>a fatty acyl-[ACP] + malonyl-[ACP] + H(+) = a 3-oxoacyl-[ACP] + holo-[ACP] + CO2</text>
        <dbReference type="Rhea" id="RHEA:22836"/>
        <dbReference type="Rhea" id="RHEA-COMP:9623"/>
        <dbReference type="Rhea" id="RHEA-COMP:9685"/>
        <dbReference type="Rhea" id="RHEA-COMP:9916"/>
        <dbReference type="Rhea" id="RHEA-COMP:14125"/>
        <dbReference type="ChEBI" id="CHEBI:15378"/>
        <dbReference type="ChEBI" id="CHEBI:16526"/>
        <dbReference type="ChEBI" id="CHEBI:64479"/>
        <dbReference type="ChEBI" id="CHEBI:78449"/>
        <dbReference type="ChEBI" id="CHEBI:78776"/>
        <dbReference type="ChEBI" id="CHEBI:138651"/>
    </reaction>
</comment>
<evidence type="ECO:0000313" key="14">
    <source>
        <dbReference type="EMBL" id="NNJ25527.1"/>
    </source>
</evidence>
<organism evidence="14 15">
    <name type="scientific">Alienimonas chondri</name>
    <dbReference type="NCBI Taxonomy" id="2681879"/>
    <lineage>
        <taxon>Bacteria</taxon>
        <taxon>Pseudomonadati</taxon>
        <taxon>Planctomycetota</taxon>
        <taxon>Planctomycetia</taxon>
        <taxon>Planctomycetales</taxon>
        <taxon>Planctomycetaceae</taxon>
        <taxon>Alienimonas</taxon>
    </lineage>
</organism>
<evidence type="ECO:0000256" key="9">
    <source>
        <dbReference type="ARBA" id="ARBA00023160"/>
    </source>
</evidence>
<gene>
    <name evidence="14" type="primary">fabF_4</name>
    <name evidence="14" type="ORF">LzC2_15980</name>
</gene>
<dbReference type="Pfam" id="PF00109">
    <property type="entry name" value="ketoacyl-synt"/>
    <property type="match status" value="1"/>
</dbReference>
<dbReference type="EMBL" id="WTPX01000040">
    <property type="protein sequence ID" value="NNJ25527.1"/>
    <property type="molecule type" value="Genomic_DNA"/>
</dbReference>
<keyword evidence="10 11" id="KW-0012">Acyltransferase</keyword>
<dbReference type="NCBIfam" id="TIGR03150">
    <property type="entry name" value="fabF"/>
    <property type="match status" value="1"/>
</dbReference>
<feature type="domain" description="Ketosynthase family 3 (KS3)" evidence="13">
    <location>
        <begin position="2"/>
        <end position="427"/>
    </location>
</feature>
<dbReference type="PANTHER" id="PTHR11712:SF336">
    <property type="entry name" value="3-OXOACYL-[ACYL-CARRIER-PROTEIN] SYNTHASE, MITOCHONDRIAL"/>
    <property type="match status" value="1"/>
</dbReference>
<evidence type="ECO:0000259" key="13">
    <source>
        <dbReference type="PROSITE" id="PS52004"/>
    </source>
</evidence>
<reference evidence="14 15" key="1">
    <citation type="journal article" date="2020" name="Syst. Appl. Microbiol.">
        <title>Alienimonas chondri sp. nov., a novel planctomycete isolated from the biofilm of the red alga Chondrus crispus.</title>
        <authorList>
            <person name="Vitorino I."/>
            <person name="Albuquerque L."/>
            <person name="Wiegand S."/>
            <person name="Kallscheuer N."/>
            <person name="da Costa M.S."/>
            <person name="Lobo-da-Cunha A."/>
            <person name="Jogler C."/>
            <person name="Lage O.M."/>
        </authorList>
    </citation>
    <scope>NUCLEOTIDE SEQUENCE [LARGE SCALE GENOMIC DNA]</scope>
    <source>
        <strain evidence="14 15">LzC2</strain>
    </source>
</reference>
<sequence>MRRRVVITGLGAVTPVGNDVKSVWAAVREGRSGIGPITRFDASKFPTTFAAEVKDYDFDAQVDDPKPFSQAGPNIRFAVGAAKQAVGQSGLLDDPAHAPDPTRFGIYLGAGEGQQNFPTFMQMVAEAQASGDLDLAKFTELGLERLDAKFELEQEPNMPAAHLSALFDAQGPNLNCLTACAASSQAIGEATEIIRRGDADVMLSGGAHSMIHPFGLTGFNLLTSLSTRNDDPQAASRPFDADRDGFVLGEGAGMVVLEELSRAKARGAEILGEVLGYGSSADAYRITDIHPEGRGAVACISGAMQDAGVGPDQLDYVNAHGTSTLVNDRTETAAIKQALGEHASKTPVSSTKSMMGHLIAAAGSVEAILCLLAIRDGVLPPTINYTTPDPQCDLDYIPNAARDAKVERALSNSFGFGGQNVSLILGRFTG</sequence>
<comment type="catalytic activity">
    <reaction evidence="11">
        <text>(9Z)-hexadecenoyl-[ACP] + malonyl-[ACP] + H(+) = 3-oxo-(11Z)-octadecenoyl-[ACP] + holo-[ACP] + CO2</text>
        <dbReference type="Rhea" id="RHEA:55040"/>
        <dbReference type="Rhea" id="RHEA-COMP:9623"/>
        <dbReference type="Rhea" id="RHEA-COMP:9685"/>
        <dbReference type="Rhea" id="RHEA-COMP:10800"/>
        <dbReference type="Rhea" id="RHEA-COMP:14074"/>
        <dbReference type="ChEBI" id="CHEBI:15378"/>
        <dbReference type="ChEBI" id="CHEBI:16526"/>
        <dbReference type="ChEBI" id="CHEBI:64479"/>
        <dbReference type="ChEBI" id="CHEBI:78449"/>
        <dbReference type="ChEBI" id="CHEBI:83989"/>
        <dbReference type="ChEBI" id="CHEBI:138538"/>
        <dbReference type="EC" id="2.3.1.179"/>
    </reaction>
</comment>
<dbReference type="NCBIfam" id="NF005589">
    <property type="entry name" value="PRK07314.1"/>
    <property type="match status" value="1"/>
</dbReference>
<proteinExistence type="inferred from homology"/>
<dbReference type="CDD" id="cd00834">
    <property type="entry name" value="KAS_I_II"/>
    <property type="match status" value="1"/>
</dbReference>
<dbReference type="InterPro" id="IPR016039">
    <property type="entry name" value="Thiolase-like"/>
</dbReference>
<evidence type="ECO:0000256" key="8">
    <source>
        <dbReference type="ARBA" id="ARBA00023098"/>
    </source>
</evidence>
<evidence type="ECO:0000256" key="7">
    <source>
        <dbReference type="ARBA" id="ARBA00022832"/>
    </source>
</evidence>
<dbReference type="RefSeq" id="WP_171185640.1">
    <property type="nucleotide sequence ID" value="NZ_WTPX01000040.1"/>
</dbReference>
<evidence type="ECO:0000256" key="2">
    <source>
        <dbReference type="ARBA" id="ARBA00008467"/>
    </source>
</evidence>
<evidence type="ECO:0000256" key="6">
    <source>
        <dbReference type="ARBA" id="ARBA00022679"/>
    </source>
</evidence>
<dbReference type="EC" id="2.3.1.179" evidence="3 11"/>
<dbReference type="Proteomes" id="UP000609651">
    <property type="component" value="Unassembled WGS sequence"/>
</dbReference>
<dbReference type="SMART" id="SM00825">
    <property type="entry name" value="PKS_KS"/>
    <property type="match status" value="1"/>
</dbReference>
<evidence type="ECO:0000256" key="4">
    <source>
        <dbReference type="ARBA" id="ARBA00014657"/>
    </source>
</evidence>
<dbReference type="PANTHER" id="PTHR11712">
    <property type="entry name" value="POLYKETIDE SYNTHASE-RELATED"/>
    <property type="match status" value="1"/>
</dbReference>
<comment type="caution">
    <text evidence="14">The sequence shown here is derived from an EMBL/GenBank/DDBJ whole genome shotgun (WGS) entry which is preliminary data.</text>
</comment>
<evidence type="ECO:0000256" key="3">
    <source>
        <dbReference type="ARBA" id="ARBA00012356"/>
    </source>
</evidence>
<dbReference type="Gene3D" id="3.40.47.10">
    <property type="match status" value="1"/>
</dbReference>
<keyword evidence="8" id="KW-0443">Lipid metabolism</keyword>
<evidence type="ECO:0000256" key="5">
    <source>
        <dbReference type="ARBA" id="ARBA00022516"/>
    </source>
</evidence>
<comment type="function">
    <text evidence="11">Involved in the type II fatty acid elongation cycle. Catalyzes the elongation of a wide range of acyl-ACP by the addition of two carbons from malonyl-ACP to an acyl acceptor. Can efficiently catalyze the conversion of palmitoleoyl-ACP (cis-hexadec-9-enoyl-ACP) to cis-vaccenoyl-ACP (cis-octadec-11-enoyl-ACP), an essential step in the thermal regulation of fatty acid composition.</text>
</comment>
<dbReference type="InterPro" id="IPR020841">
    <property type="entry name" value="PKS_Beta-ketoAc_synthase_dom"/>
</dbReference>
<dbReference type="InterPro" id="IPR014030">
    <property type="entry name" value="Ketoacyl_synth_N"/>
</dbReference>
<keyword evidence="15" id="KW-1185">Reference proteome</keyword>
<evidence type="ECO:0000313" key="15">
    <source>
        <dbReference type="Proteomes" id="UP000609651"/>
    </source>
</evidence>
<keyword evidence="5 11" id="KW-0444">Lipid biosynthesis</keyword>
<keyword evidence="6 11" id="KW-0808">Transferase</keyword>
<dbReference type="Pfam" id="PF02801">
    <property type="entry name" value="Ketoacyl-synt_C"/>
    <property type="match status" value="1"/>
</dbReference>
<evidence type="ECO:0000256" key="1">
    <source>
        <dbReference type="ARBA" id="ARBA00005194"/>
    </source>
</evidence>
<dbReference type="SUPFAM" id="SSF53901">
    <property type="entry name" value="Thiolase-like"/>
    <property type="match status" value="2"/>
</dbReference>
<comment type="similarity">
    <text evidence="2 11 12">Belongs to the thiolase-like superfamily. Beta-ketoacyl-ACP synthases family.</text>
</comment>
<evidence type="ECO:0000256" key="11">
    <source>
        <dbReference type="PIRNR" id="PIRNR000447"/>
    </source>
</evidence>
<dbReference type="InterPro" id="IPR017568">
    <property type="entry name" value="3-oxoacyl-ACP_synth-2"/>
</dbReference>
<name>A0ABX1VBN9_9PLAN</name>
<dbReference type="InterPro" id="IPR000794">
    <property type="entry name" value="Beta-ketoacyl_synthase"/>
</dbReference>
<accession>A0ABX1VBN9</accession>
<dbReference type="InterPro" id="IPR014031">
    <property type="entry name" value="Ketoacyl_synth_C"/>
</dbReference>
<dbReference type="PIRSF" id="PIRSF000447">
    <property type="entry name" value="KAS_II"/>
    <property type="match status" value="1"/>
</dbReference>
<dbReference type="GO" id="GO:0004315">
    <property type="term" value="F:3-oxoacyl-[acyl-carrier-protein] synthase activity"/>
    <property type="evidence" value="ECO:0007669"/>
    <property type="project" value="UniProtKB-EC"/>
</dbReference>
<protein>
    <recommendedName>
        <fullName evidence="4 11">3-oxoacyl-[acyl-carrier-protein] synthase 2</fullName>
        <ecNumber evidence="3 11">2.3.1.179</ecNumber>
    </recommendedName>
</protein>
<dbReference type="PROSITE" id="PS52004">
    <property type="entry name" value="KS3_2"/>
    <property type="match status" value="1"/>
</dbReference>
<evidence type="ECO:0000256" key="12">
    <source>
        <dbReference type="RuleBase" id="RU003694"/>
    </source>
</evidence>